<proteinExistence type="predicted"/>
<evidence type="ECO:0000313" key="3">
    <source>
        <dbReference type="Proteomes" id="UP000580250"/>
    </source>
</evidence>
<dbReference type="Proteomes" id="UP000580250">
    <property type="component" value="Unassembled WGS sequence"/>
</dbReference>
<organism evidence="2 3">
    <name type="scientific">Meloidogyne enterolobii</name>
    <name type="common">Root-knot nematode worm</name>
    <name type="synonym">Meloidogyne mayaguensis</name>
    <dbReference type="NCBI Taxonomy" id="390850"/>
    <lineage>
        <taxon>Eukaryota</taxon>
        <taxon>Metazoa</taxon>
        <taxon>Ecdysozoa</taxon>
        <taxon>Nematoda</taxon>
        <taxon>Chromadorea</taxon>
        <taxon>Rhabditida</taxon>
        <taxon>Tylenchina</taxon>
        <taxon>Tylenchomorpha</taxon>
        <taxon>Tylenchoidea</taxon>
        <taxon>Meloidogynidae</taxon>
        <taxon>Meloidogyninae</taxon>
        <taxon>Meloidogyne</taxon>
    </lineage>
</organism>
<evidence type="ECO:0000256" key="1">
    <source>
        <dbReference type="SAM" id="SignalP"/>
    </source>
</evidence>
<feature type="chain" id="PRO_5028292777" evidence="1">
    <location>
        <begin position="19"/>
        <end position="188"/>
    </location>
</feature>
<sequence>MKIIILIIYLNFINLIYGTNKLNNIKDENNTYKNKILYGSSSSSKGKQIIDEDKEILLESKNYNEEVNELKIEEIILKLIIVKNQIEIADDPKKQKIHSRNFNRLTKEIKYIGTIEKHLFKKEEMKNLAKLIKKLNKNEKGKLILKKFYLEEKEEIEKMCENFRKGLSVNEHVNFKLLLEKISDKNII</sequence>
<accession>A0A6V7VY01</accession>
<evidence type="ECO:0000313" key="2">
    <source>
        <dbReference type="EMBL" id="CAD2179815.1"/>
    </source>
</evidence>
<comment type="caution">
    <text evidence="2">The sequence shown here is derived from an EMBL/GenBank/DDBJ whole genome shotgun (WGS) entry which is preliminary data.</text>
</comment>
<dbReference type="AlphaFoldDB" id="A0A6V7VY01"/>
<name>A0A6V7VY01_MELEN</name>
<feature type="signal peptide" evidence="1">
    <location>
        <begin position="1"/>
        <end position="18"/>
    </location>
</feature>
<keyword evidence="1" id="KW-0732">Signal</keyword>
<reference evidence="2 3" key="1">
    <citation type="submission" date="2020-08" db="EMBL/GenBank/DDBJ databases">
        <authorList>
            <person name="Koutsovoulos G."/>
            <person name="Danchin GJ E."/>
        </authorList>
    </citation>
    <scope>NUCLEOTIDE SEQUENCE [LARGE SCALE GENOMIC DNA]</scope>
</reference>
<gene>
    <name evidence="2" type="ORF">MENT_LOCUS31847</name>
</gene>
<protein>
    <submittedName>
        <fullName evidence="2">Uncharacterized protein</fullName>
    </submittedName>
</protein>
<dbReference type="EMBL" id="CAJEWN010000354">
    <property type="protein sequence ID" value="CAD2179815.1"/>
    <property type="molecule type" value="Genomic_DNA"/>
</dbReference>